<dbReference type="EMBL" id="JBEPLM010000020">
    <property type="protein sequence ID" value="MET3597100.1"/>
    <property type="molecule type" value="Genomic_DNA"/>
</dbReference>
<sequence>MFRRHRNTSYPTKFGSTAALFPFHAPAAEQLQVRFMRETDSEVIDALAKELFYKANSTGAWGTADEAVRVYFRKEAARKLQQKATRENS</sequence>
<gene>
    <name evidence="1" type="ORF">ABID26_006524</name>
</gene>
<keyword evidence="2" id="KW-1185">Reference proteome</keyword>
<evidence type="ECO:0000313" key="2">
    <source>
        <dbReference type="Proteomes" id="UP001549036"/>
    </source>
</evidence>
<evidence type="ECO:0000313" key="1">
    <source>
        <dbReference type="EMBL" id="MET3597100.1"/>
    </source>
</evidence>
<proteinExistence type="predicted"/>
<dbReference type="RefSeq" id="WP_292372730.1">
    <property type="nucleotide sequence ID" value="NZ_JBEPLM010000020.1"/>
</dbReference>
<name>A0ABV2I2F1_9HYPH</name>
<organism evidence="1 2">
    <name type="scientific">Mesorhizobium shonense</name>
    <dbReference type="NCBI Taxonomy" id="1209948"/>
    <lineage>
        <taxon>Bacteria</taxon>
        <taxon>Pseudomonadati</taxon>
        <taxon>Pseudomonadota</taxon>
        <taxon>Alphaproteobacteria</taxon>
        <taxon>Hyphomicrobiales</taxon>
        <taxon>Phyllobacteriaceae</taxon>
        <taxon>Mesorhizobium</taxon>
    </lineage>
</organism>
<accession>A0ABV2I2F1</accession>
<protein>
    <submittedName>
        <fullName evidence="1">Uncharacterized protein</fullName>
    </submittedName>
</protein>
<reference evidence="1 2" key="1">
    <citation type="submission" date="2024-06" db="EMBL/GenBank/DDBJ databases">
        <title>Genomic Encyclopedia of Type Strains, Phase IV (KMG-IV): sequencing the most valuable type-strain genomes for metagenomic binning, comparative biology and taxonomic classification.</title>
        <authorList>
            <person name="Goeker M."/>
        </authorList>
    </citation>
    <scope>NUCLEOTIDE SEQUENCE [LARGE SCALE GENOMIC DNA]</scope>
    <source>
        <strain evidence="1 2">DSM 29846</strain>
    </source>
</reference>
<comment type="caution">
    <text evidence="1">The sequence shown here is derived from an EMBL/GenBank/DDBJ whole genome shotgun (WGS) entry which is preliminary data.</text>
</comment>
<dbReference type="Proteomes" id="UP001549036">
    <property type="component" value="Unassembled WGS sequence"/>
</dbReference>